<accession>A0ABQ9HE23</accession>
<proteinExistence type="predicted"/>
<dbReference type="Pfam" id="PF04218">
    <property type="entry name" value="CENP-B_N"/>
    <property type="match status" value="1"/>
</dbReference>
<feature type="domain" description="HTH psq-type" evidence="6">
    <location>
        <begin position="4"/>
        <end position="48"/>
    </location>
</feature>
<keyword evidence="2" id="KW-0238">DNA-binding</keyword>
<dbReference type="PANTHER" id="PTHR19303">
    <property type="entry name" value="TRANSPOSON"/>
    <property type="match status" value="1"/>
</dbReference>
<evidence type="ECO:0000313" key="7">
    <source>
        <dbReference type="EMBL" id="KAJ8882567.1"/>
    </source>
</evidence>
<dbReference type="InterPro" id="IPR006600">
    <property type="entry name" value="HTH_CenpB_DNA-bd_dom"/>
</dbReference>
<name>A0ABQ9HE23_9NEOP</name>
<evidence type="ECO:0000256" key="2">
    <source>
        <dbReference type="ARBA" id="ARBA00023125"/>
    </source>
</evidence>
<evidence type="ECO:0008006" key="9">
    <source>
        <dbReference type="Google" id="ProtNLM"/>
    </source>
</evidence>
<organism evidence="7 8">
    <name type="scientific">Dryococelus australis</name>
    <dbReference type="NCBI Taxonomy" id="614101"/>
    <lineage>
        <taxon>Eukaryota</taxon>
        <taxon>Metazoa</taxon>
        <taxon>Ecdysozoa</taxon>
        <taxon>Arthropoda</taxon>
        <taxon>Hexapoda</taxon>
        <taxon>Insecta</taxon>
        <taxon>Pterygota</taxon>
        <taxon>Neoptera</taxon>
        <taxon>Polyneoptera</taxon>
        <taxon>Phasmatodea</taxon>
        <taxon>Verophasmatodea</taxon>
        <taxon>Anareolatae</taxon>
        <taxon>Phasmatidae</taxon>
        <taxon>Eurycanthinae</taxon>
        <taxon>Dryococelus</taxon>
    </lineage>
</organism>
<evidence type="ECO:0000259" key="6">
    <source>
        <dbReference type="Pfam" id="PF04218"/>
    </source>
</evidence>
<dbReference type="InterPro" id="IPR004875">
    <property type="entry name" value="DDE_SF_endonuclease_dom"/>
</dbReference>
<dbReference type="InterPro" id="IPR050863">
    <property type="entry name" value="CenT-Element_Derived"/>
</dbReference>
<gene>
    <name evidence="7" type="ORF">PR048_014378</name>
</gene>
<comment type="subcellular location">
    <subcellularLocation>
        <location evidence="1">Nucleus</location>
    </subcellularLocation>
</comment>
<feature type="domain" description="HTH CENPB-type" evidence="5">
    <location>
        <begin position="61"/>
        <end position="98"/>
    </location>
</feature>
<dbReference type="PANTHER" id="PTHR19303:SF73">
    <property type="entry name" value="PROTEIN PDC2"/>
    <property type="match status" value="1"/>
</dbReference>
<sequence>MSGKRASLSLMKTYEIIEDVDEQKNPKAEIARQHGIPKSTLFTILKMREVVNEYRRKAAIGPMVQKKADKLTLKFGIDDLKCSIGWLDRFKVCHGISCHKAVDESASVDPKSVSEWLPLLQNVLSHYQPRDIYNADELGMFCNLIRDCTRAVKGDLCKGMKRSKELLTVLLGNILPSDHDFNKKAWMTSAVFTRWPRCFGAKIGAANRKVIFFVDKCPAHLELNLRNIELVFLPKNTSMLQPLDHMVLKMEIGKDMKWDVFRAMEAIVASSMTVQQKTIANCFLHAYFVTQFVTANNNAVWGTLDYTDDVQGQQELSGEGDVESETDKPAQVPRMRVIF</sequence>
<dbReference type="Gene3D" id="1.10.10.60">
    <property type="entry name" value="Homeodomain-like"/>
    <property type="match status" value="2"/>
</dbReference>
<dbReference type="Pfam" id="PF03184">
    <property type="entry name" value="DDE_1"/>
    <property type="match status" value="1"/>
</dbReference>
<dbReference type="Pfam" id="PF03221">
    <property type="entry name" value="HTH_Tnp_Tc5"/>
    <property type="match status" value="1"/>
</dbReference>
<reference evidence="7 8" key="1">
    <citation type="submission" date="2023-02" db="EMBL/GenBank/DDBJ databases">
        <title>LHISI_Scaffold_Assembly.</title>
        <authorList>
            <person name="Stuart O.P."/>
            <person name="Cleave R."/>
            <person name="Magrath M.J.L."/>
            <person name="Mikheyev A.S."/>
        </authorList>
    </citation>
    <scope>NUCLEOTIDE SEQUENCE [LARGE SCALE GENOMIC DNA]</scope>
    <source>
        <strain evidence="7">Daus_M_001</strain>
        <tissue evidence="7">Leg muscle</tissue>
    </source>
</reference>
<evidence type="ECO:0000313" key="8">
    <source>
        <dbReference type="Proteomes" id="UP001159363"/>
    </source>
</evidence>
<evidence type="ECO:0000259" key="5">
    <source>
        <dbReference type="Pfam" id="PF03221"/>
    </source>
</evidence>
<keyword evidence="8" id="KW-1185">Reference proteome</keyword>
<dbReference type="EMBL" id="JARBHB010000005">
    <property type="protein sequence ID" value="KAJ8882567.1"/>
    <property type="molecule type" value="Genomic_DNA"/>
</dbReference>
<evidence type="ECO:0000259" key="4">
    <source>
        <dbReference type="Pfam" id="PF03184"/>
    </source>
</evidence>
<protein>
    <recommendedName>
        <fullName evidence="9">Tigger transposable element-derived protein 4</fullName>
    </recommendedName>
</protein>
<comment type="caution">
    <text evidence="7">The sequence shown here is derived from an EMBL/GenBank/DDBJ whole genome shotgun (WGS) entry which is preliminary data.</text>
</comment>
<keyword evidence="3" id="KW-0539">Nucleus</keyword>
<dbReference type="InterPro" id="IPR007889">
    <property type="entry name" value="HTH_Psq"/>
</dbReference>
<dbReference type="Proteomes" id="UP001159363">
    <property type="component" value="Chromosome 4"/>
</dbReference>
<evidence type="ECO:0000256" key="3">
    <source>
        <dbReference type="ARBA" id="ARBA00023242"/>
    </source>
</evidence>
<dbReference type="InterPro" id="IPR009057">
    <property type="entry name" value="Homeodomain-like_sf"/>
</dbReference>
<dbReference type="SUPFAM" id="SSF46689">
    <property type="entry name" value="Homeodomain-like"/>
    <property type="match status" value="1"/>
</dbReference>
<feature type="domain" description="DDE-1" evidence="4">
    <location>
        <begin position="175"/>
        <end position="256"/>
    </location>
</feature>
<evidence type="ECO:0000256" key="1">
    <source>
        <dbReference type="ARBA" id="ARBA00004123"/>
    </source>
</evidence>